<comment type="caution">
    <text evidence="2">The sequence shown here is derived from an EMBL/GenBank/DDBJ whole genome shotgun (WGS) entry which is preliminary data.</text>
</comment>
<dbReference type="OrthoDB" id="2506647at2759"/>
<dbReference type="GO" id="GO:0030414">
    <property type="term" value="F:peptidase inhibitor activity"/>
    <property type="evidence" value="ECO:0007669"/>
    <property type="project" value="TreeGrafter"/>
</dbReference>
<reference evidence="2 3" key="1">
    <citation type="submission" date="2018-12" db="EMBL/GenBank/DDBJ databases">
        <title>Venturia inaequalis Genome Resource.</title>
        <authorList>
            <person name="Lichtner F.J."/>
        </authorList>
    </citation>
    <scope>NUCLEOTIDE SEQUENCE [LARGE SCALE GENOMIC DNA]</scope>
    <source>
        <strain evidence="2 3">120213</strain>
    </source>
</reference>
<feature type="signal peptide" evidence="1">
    <location>
        <begin position="1"/>
        <end position="20"/>
    </location>
</feature>
<evidence type="ECO:0008006" key="4">
    <source>
        <dbReference type="Google" id="ProtNLM"/>
    </source>
</evidence>
<gene>
    <name evidence="2" type="ORF">EG328_000874</name>
</gene>
<organism evidence="2 3">
    <name type="scientific">Venturia inaequalis</name>
    <name type="common">Apple scab fungus</name>
    <dbReference type="NCBI Taxonomy" id="5025"/>
    <lineage>
        <taxon>Eukaryota</taxon>
        <taxon>Fungi</taxon>
        <taxon>Dikarya</taxon>
        <taxon>Ascomycota</taxon>
        <taxon>Pezizomycotina</taxon>
        <taxon>Dothideomycetes</taxon>
        <taxon>Pleosporomycetidae</taxon>
        <taxon>Venturiales</taxon>
        <taxon>Venturiaceae</taxon>
        <taxon>Venturia</taxon>
    </lineage>
</organism>
<dbReference type="InterPro" id="IPR008914">
    <property type="entry name" value="PEBP"/>
</dbReference>
<dbReference type="CDD" id="cd00866">
    <property type="entry name" value="PEBP_euk"/>
    <property type="match status" value="1"/>
</dbReference>
<keyword evidence="1" id="KW-0732">Signal</keyword>
<sequence>MFTSTILLTAFQALMAITSAQTPSGFNPSIADQLQISYGATPISPAGKMVARPNTAQPPTIKVPANTTTPTGKAVLVMVDLDVPRQNTRVTNLHWLAPNVDVSNAQAVVPATTTAKYLQPSPPKGDTAHRYVFLMYAQQANFSVPAQFSNVQSNRIGFDVNAFADASGLGAPMAANFVMVMQ</sequence>
<dbReference type="AlphaFoldDB" id="A0A8H3YZB7"/>
<dbReference type="SUPFAM" id="SSF49777">
    <property type="entry name" value="PEBP-like"/>
    <property type="match status" value="1"/>
</dbReference>
<dbReference type="InterPro" id="IPR035810">
    <property type="entry name" value="PEBP_euk"/>
</dbReference>
<evidence type="ECO:0000256" key="1">
    <source>
        <dbReference type="SAM" id="SignalP"/>
    </source>
</evidence>
<dbReference type="PANTHER" id="PTHR11362">
    <property type="entry name" value="PHOSPHATIDYLETHANOLAMINE-BINDING PROTEIN"/>
    <property type="match status" value="1"/>
</dbReference>
<evidence type="ECO:0000313" key="2">
    <source>
        <dbReference type="EMBL" id="KAE9979389.1"/>
    </source>
</evidence>
<dbReference type="GO" id="GO:0005543">
    <property type="term" value="F:phospholipid binding"/>
    <property type="evidence" value="ECO:0007669"/>
    <property type="project" value="TreeGrafter"/>
</dbReference>
<proteinExistence type="predicted"/>
<dbReference type="EMBL" id="WNWS01000119">
    <property type="protein sequence ID" value="KAE9979389.1"/>
    <property type="molecule type" value="Genomic_DNA"/>
</dbReference>
<dbReference type="Pfam" id="PF01161">
    <property type="entry name" value="PBP"/>
    <property type="match status" value="1"/>
</dbReference>
<dbReference type="Gene3D" id="3.90.280.10">
    <property type="entry name" value="PEBP-like"/>
    <property type="match status" value="1"/>
</dbReference>
<dbReference type="GO" id="GO:0030162">
    <property type="term" value="P:regulation of proteolysis"/>
    <property type="evidence" value="ECO:0007669"/>
    <property type="project" value="TreeGrafter"/>
</dbReference>
<dbReference type="InterPro" id="IPR036610">
    <property type="entry name" value="PEBP-like_sf"/>
</dbReference>
<feature type="chain" id="PRO_5034285872" description="PEBP-like protein" evidence="1">
    <location>
        <begin position="21"/>
        <end position="182"/>
    </location>
</feature>
<evidence type="ECO:0000313" key="3">
    <source>
        <dbReference type="Proteomes" id="UP000447873"/>
    </source>
</evidence>
<name>A0A8H3YZB7_VENIN</name>
<accession>A0A8H3YZB7</accession>
<dbReference type="GO" id="GO:0046578">
    <property type="term" value="P:regulation of Ras protein signal transduction"/>
    <property type="evidence" value="ECO:0007669"/>
    <property type="project" value="TreeGrafter"/>
</dbReference>
<protein>
    <recommendedName>
        <fullName evidence="4">PEBP-like protein</fullName>
    </recommendedName>
</protein>
<dbReference type="Proteomes" id="UP000447873">
    <property type="component" value="Unassembled WGS sequence"/>
</dbReference>
<dbReference type="PANTHER" id="PTHR11362:SF141">
    <property type="entry name" value="PHOSPHATIDYLETHANOLAMINE-BINDING PROTEIN"/>
    <property type="match status" value="1"/>
</dbReference>